<dbReference type="AlphaFoldDB" id="A0A811U7L6"/>
<accession>A0A811U7L6</accession>
<name>A0A811U7L6_CERCA</name>
<dbReference type="Proteomes" id="UP000606786">
    <property type="component" value="Unassembled WGS sequence"/>
</dbReference>
<sequence>MKRTRTTRLPGKTVRQQAVIEIKEKVKAFEYRKVKTGRTEFRVCNDGKVRMLALREKQKYIDCRGVDCRCNKTLVPAKTAINRQFSNKHSLAARPGDVVAP</sequence>
<proteinExistence type="predicted"/>
<organism evidence="1 2">
    <name type="scientific">Ceratitis capitata</name>
    <name type="common">Mediterranean fruit fly</name>
    <name type="synonym">Tephritis capitata</name>
    <dbReference type="NCBI Taxonomy" id="7213"/>
    <lineage>
        <taxon>Eukaryota</taxon>
        <taxon>Metazoa</taxon>
        <taxon>Ecdysozoa</taxon>
        <taxon>Arthropoda</taxon>
        <taxon>Hexapoda</taxon>
        <taxon>Insecta</taxon>
        <taxon>Pterygota</taxon>
        <taxon>Neoptera</taxon>
        <taxon>Endopterygota</taxon>
        <taxon>Diptera</taxon>
        <taxon>Brachycera</taxon>
        <taxon>Muscomorpha</taxon>
        <taxon>Tephritoidea</taxon>
        <taxon>Tephritidae</taxon>
        <taxon>Ceratitis</taxon>
        <taxon>Ceratitis</taxon>
    </lineage>
</organism>
<evidence type="ECO:0000313" key="1">
    <source>
        <dbReference type="EMBL" id="CAD6994136.1"/>
    </source>
</evidence>
<keyword evidence="2" id="KW-1185">Reference proteome</keyword>
<reference evidence="1" key="1">
    <citation type="submission" date="2020-11" db="EMBL/GenBank/DDBJ databases">
        <authorList>
            <person name="Whitehead M."/>
        </authorList>
    </citation>
    <scope>NUCLEOTIDE SEQUENCE</scope>
    <source>
        <strain evidence="1">EGII</strain>
    </source>
</reference>
<dbReference type="EMBL" id="CAJHJT010000001">
    <property type="protein sequence ID" value="CAD6994136.1"/>
    <property type="molecule type" value="Genomic_DNA"/>
</dbReference>
<comment type="caution">
    <text evidence="1">The sequence shown here is derived from an EMBL/GenBank/DDBJ whole genome shotgun (WGS) entry which is preliminary data.</text>
</comment>
<gene>
    <name evidence="1" type="ORF">CCAP1982_LOCUS2902</name>
</gene>
<protein>
    <submittedName>
        <fullName evidence="1">(Mediterranean fruit fly) hypothetical protein</fullName>
    </submittedName>
</protein>
<evidence type="ECO:0000313" key="2">
    <source>
        <dbReference type="Proteomes" id="UP000606786"/>
    </source>
</evidence>